<reference evidence="2" key="1">
    <citation type="submission" date="2013-11" db="EMBL/GenBank/DDBJ databases">
        <title>Genome sequence of the fusiform rust pathogen reveals effectors for host alternation and coevolution with pine.</title>
        <authorList>
            <consortium name="DOE Joint Genome Institute"/>
            <person name="Smith K."/>
            <person name="Pendleton A."/>
            <person name="Kubisiak T."/>
            <person name="Anderson C."/>
            <person name="Salamov A."/>
            <person name="Aerts A."/>
            <person name="Riley R."/>
            <person name="Clum A."/>
            <person name="Lindquist E."/>
            <person name="Ence D."/>
            <person name="Campbell M."/>
            <person name="Kronenberg Z."/>
            <person name="Feau N."/>
            <person name="Dhillon B."/>
            <person name="Hamelin R."/>
            <person name="Burleigh J."/>
            <person name="Smith J."/>
            <person name="Yandell M."/>
            <person name="Nelson C."/>
            <person name="Grigoriev I."/>
            <person name="Davis J."/>
        </authorList>
    </citation>
    <scope>NUCLEOTIDE SEQUENCE</scope>
    <source>
        <strain evidence="2">G11</strain>
    </source>
</reference>
<evidence type="ECO:0000259" key="1">
    <source>
        <dbReference type="Pfam" id="PF14529"/>
    </source>
</evidence>
<keyword evidence="3" id="KW-1185">Reference proteome</keyword>
<dbReference type="GO" id="GO:0003824">
    <property type="term" value="F:catalytic activity"/>
    <property type="evidence" value="ECO:0007669"/>
    <property type="project" value="InterPro"/>
</dbReference>
<accession>A0A9P6NGF9</accession>
<feature type="non-terminal residue" evidence="2">
    <location>
        <position position="1"/>
    </location>
</feature>
<evidence type="ECO:0000313" key="2">
    <source>
        <dbReference type="EMBL" id="KAG0143195.1"/>
    </source>
</evidence>
<dbReference type="SUPFAM" id="SSF56219">
    <property type="entry name" value="DNase I-like"/>
    <property type="match status" value="1"/>
</dbReference>
<organism evidence="2 3">
    <name type="scientific">Cronartium quercuum f. sp. fusiforme G11</name>
    <dbReference type="NCBI Taxonomy" id="708437"/>
    <lineage>
        <taxon>Eukaryota</taxon>
        <taxon>Fungi</taxon>
        <taxon>Dikarya</taxon>
        <taxon>Basidiomycota</taxon>
        <taxon>Pucciniomycotina</taxon>
        <taxon>Pucciniomycetes</taxon>
        <taxon>Pucciniales</taxon>
        <taxon>Coleosporiaceae</taxon>
        <taxon>Cronartium</taxon>
    </lineage>
</organism>
<dbReference type="InterPro" id="IPR005135">
    <property type="entry name" value="Endo/exonuclease/phosphatase"/>
</dbReference>
<comment type="caution">
    <text evidence="2">The sequence shown here is derived from an EMBL/GenBank/DDBJ whole genome shotgun (WGS) entry which is preliminary data.</text>
</comment>
<dbReference type="AlphaFoldDB" id="A0A9P6NGF9"/>
<feature type="domain" description="Endonuclease/exonuclease/phosphatase" evidence="1">
    <location>
        <begin position="1"/>
        <end position="109"/>
    </location>
</feature>
<sequence>ITVISCYNPPSDFRGIPALKNWLETFYNRHTPLLLMIDANLHHRSSTKCLTHMCRSASFKVISSKGILIHYSEGSSPTVIDLVWANWTLTKYVQRCDVFPENFGFDHQETVTTLEFLSISPPTFHNNASLSKLNHLVFCDYIQKKLNKITFLYESCQDIKITTNKISQIILKSFYAQGQNSQTHLNCHKNWWDLEKLNLILKL</sequence>
<dbReference type="Gene3D" id="3.60.10.10">
    <property type="entry name" value="Endonuclease/exonuclease/phosphatase"/>
    <property type="match status" value="1"/>
</dbReference>
<dbReference type="EMBL" id="MU167326">
    <property type="protein sequence ID" value="KAG0143195.1"/>
    <property type="molecule type" value="Genomic_DNA"/>
</dbReference>
<gene>
    <name evidence="2" type="ORF">CROQUDRAFT_49201</name>
</gene>
<proteinExistence type="predicted"/>
<dbReference type="Pfam" id="PF14529">
    <property type="entry name" value="Exo_endo_phos_2"/>
    <property type="match status" value="1"/>
</dbReference>
<protein>
    <recommendedName>
        <fullName evidence="1">Endonuclease/exonuclease/phosphatase domain-containing protein</fullName>
    </recommendedName>
</protein>
<dbReference type="InterPro" id="IPR036691">
    <property type="entry name" value="Endo/exonu/phosph_ase_sf"/>
</dbReference>
<evidence type="ECO:0000313" key="3">
    <source>
        <dbReference type="Proteomes" id="UP000886653"/>
    </source>
</evidence>
<dbReference type="Proteomes" id="UP000886653">
    <property type="component" value="Unassembled WGS sequence"/>
</dbReference>
<name>A0A9P6NGF9_9BASI</name>